<dbReference type="EMBL" id="JAKOGI010002162">
    <property type="protein sequence ID" value="KAJ8422729.1"/>
    <property type="molecule type" value="Genomic_DNA"/>
</dbReference>
<keyword evidence="2" id="KW-1185">Reference proteome</keyword>
<name>A0A9Q1GNJ7_9CARY</name>
<dbReference type="AlphaFoldDB" id="A0A9Q1GNJ7"/>
<gene>
    <name evidence="1" type="ORF">Cgig2_015537</name>
</gene>
<protein>
    <submittedName>
        <fullName evidence="1">Uncharacterized protein</fullName>
    </submittedName>
</protein>
<reference evidence="1" key="1">
    <citation type="submission" date="2022-04" db="EMBL/GenBank/DDBJ databases">
        <title>Carnegiea gigantea Genome sequencing and assembly v2.</title>
        <authorList>
            <person name="Copetti D."/>
            <person name="Sanderson M.J."/>
            <person name="Burquez A."/>
            <person name="Wojciechowski M.F."/>
        </authorList>
    </citation>
    <scope>NUCLEOTIDE SEQUENCE</scope>
    <source>
        <strain evidence="1">SGP5-SGP5p</strain>
        <tissue evidence="1">Aerial part</tissue>
    </source>
</reference>
<sequence>MVKMGLERLMGTLKMKLVGCLKGNKKKANYCGYDVIEKSESMRLEIRSRKARKLIEETLKIADSPTRTTTSTASDMAMPKLPGLNGSDWRILRPASVISDGIPTPLQSALAAACALALYPDGTFRNCNCFLLSDKRPRPFASPEHTEITSGLVGNKQFK</sequence>
<dbReference type="PANTHER" id="PTHR34563">
    <property type="entry name" value="BNACNNG33880D PROTEIN"/>
    <property type="match status" value="1"/>
</dbReference>
<dbReference type="OrthoDB" id="691078at2759"/>
<organism evidence="1 2">
    <name type="scientific">Carnegiea gigantea</name>
    <dbReference type="NCBI Taxonomy" id="171969"/>
    <lineage>
        <taxon>Eukaryota</taxon>
        <taxon>Viridiplantae</taxon>
        <taxon>Streptophyta</taxon>
        <taxon>Embryophyta</taxon>
        <taxon>Tracheophyta</taxon>
        <taxon>Spermatophyta</taxon>
        <taxon>Magnoliopsida</taxon>
        <taxon>eudicotyledons</taxon>
        <taxon>Gunneridae</taxon>
        <taxon>Pentapetalae</taxon>
        <taxon>Caryophyllales</taxon>
        <taxon>Cactineae</taxon>
        <taxon>Cactaceae</taxon>
        <taxon>Cactoideae</taxon>
        <taxon>Echinocereeae</taxon>
        <taxon>Carnegiea</taxon>
    </lineage>
</organism>
<proteinExistence type="predicted"/>
<evidence type="ECO:0000313" key="1">
    <source>
        <dbReference type="EMBL" id="KAJ8422729.1"/>
    </source>
</evidence>
<comment type="caution">
    <text evidence="1">The sequence shown here is derived from an EMBL/GenBank/DDBJ whole genome shotgun (WGS) entry which is preliminary data.</text>
</comment>
<evidence type="ECO:0000313" key="2">
    <source>
        <dbReference type="Proteomes" id="UP001153076"/>
    </source>
</evidence>
<dbReference type="Proteomes" id="UP001153076">
    <property type="component" value="Unassembled WGS sequence"/>
</dbReference>
<dbReference type="PANTHER" id="PTHR34563:SF9">
    <property type="entry name" value="MADS-BOX DOMAIN-CONTAINING PROTEIN"/>
    <property type="match status" value="1"/>
</dbReference>
<accession>A0A9Q1GNJ7</accession>